<feature type="chain" id="PRO_5002836948" evidence="1">
    <location>
        <begin position="27"/>
        <end position="166"/>
    </location>
</feature>
<organism evidence="2 3">
    <name type="scientific">Saccharomyces cerevisiae (strain AWRI1631)</name>
    <name type="common">Baker's yeast</name>
    <dbReference type="NCBI Taxonomy" id="545124"/>
    <lineage>
        <taxon>Eukaryota</taxon>
        <taxon>Fungi</taxon>
        <taxon>Dikarya</taxon>
        <taxon>Ascomycota</taxon>
        <taxon>Saccharomycotina</taxon>
        <taxon>Saccharomycetes</taxon>
        <taxon>Saccharomycetales</taxon>
        <taxon>Saccharomycetaceae</taxon>
        <taxon>Saccharomyces</taxon>
    </lineage>
</organism>
<evidence type="ECO:0000313" key="2">
    <source>
        <dbReference type="EMBL" id="EDZ72864.1"/>
    </source>
</evidence>
<dbReference type="AlphaFoldDB" id="B5VGS9"/>
<protein>
    <submittedName>
        <fullName evidence="2">Uncharacterized protein</fullName>
    </submittedName>
</protein>
<name>B5VGS9_YEAS6</name>
<dbReference type="Proteomes" id="UP000008988">
    <property type="component" value="Unassembled WGS sequence"/>
</dbReference>
<dbReference type="EMBL" id="ABSV01000552">
    <property type="protein sequence ID" value="EDZ72864.1"/>
    <property type="molecule type" value="Genomic_DNA"/>
</dbReference>
<proteinExistence type="predicted"/>
<sequence length="166" mass="18197">MHALNIFPCGLFSYIALLCLEASIQEESSDLTGSDTLLWCNLDLDCLNNSSCCRSSSSSERPDFLNLESLVSFTFWEPLKFNNISSKNGINSLYSNSSSALITCSGAMVFLASLSAISEAIEDRIIMNSMPELMMISLASLVNIKSWSSISDIIFCTVAKIIQCFL</sequence>
<reference evidence="2 3" key="1">
    <citation type="journal article" date="2008" name="FEMS Yeast Res.">
        <title>Comparative genome analysis of a Saccharomyces cerevisiae wine strain.</title>
        <authorList>
            <person name="Borneman A.R."/>
            <person name="Forgan A.H."/>
            <person name="Pretorius I.S."/>
            <person name="Chambers P.J."/>
        </authorList>
    </citation>
    <scope>NUCLEOTIDE SEQUENCE [LARGE SCALE GENOMIC DNA]</scope>
    <source>
        <strain evidence="2 3">AWRI1631</strain>
    </source>
</reference>
<evidence type="ECO:0000256" key="1">
    <source>
        <dbReference type="SAM" id="SignalP"/>
    </source>
</evidence>
<evidence type="ECO:0000313" key="3">
    <source>
        <dbReference type="Proteomes" id="UP000008988"/>
    </source>
</evidence>
<keyword evidence="1" id="KW-0732">Signal</keyword>
<gene>
    <name evidence="2" type="ORF">AWRI1631_46160</name>
</gene>
<feature type="signal peptide" evidence="1">
    <location>
        <begin position="1"/>
        <end position="26"/>
    </location>
</feature>
<comment type="caution">
    <text evidence="2">The sequence shown here is derived from an EMBL/GenBank/DDBJ whole genome shotgun (WGS) entry which is preliminary data.</text>
</comment>
<accession>B5VGS9</accession>